<dbReference type="InterPro" id="IPR000835">
    <property type="entry name" value="HTH_MarR-typ"/>
</dbReference>
<dbReference type="InterPro" id="IPR043129">
    <property type="entry name" value="ATPase_NBD"/>
</dbReference>
<sequence length="407" mass="43389">MPRWRHQLGAVARGVSRDTRSMHPSIVRQIHASRIFHVIRLNPLLSQRELVRQSGFDKSTVSTIVQQFEARGLVERERGSGDGRPGRPGERIRLSERSGLLVGVNLRPGSIHLGAARLDGTLLAERQAGLCQPEQLGATVQAAIEAMLTEVGRGMEEVLAVGVALPGLLSRAGHLPQSPNLGWRDVPLREILTRAVTRPVFLDNNTNAAALAEYLFGSAVEFPDFVYLESGSGVGAGIFLDGEVFRGASGFGGEIGHHKIVPGGRLCRCGASGCLSAYVSVDSIRERLARRGHGEVDLAGLELRARQNDPAVLDVLTEAGQFLGAGLANIINIFNPPLVVLGGGLSRLHPWMRPAMEAAIARDALAAAREDCRIDLAALSASTGSWGGVALALEGCTRFDAAEAVPW</sequence>
<reference evidence="3 4" key="1">
    <citation type="submission" date="2024-09" db="EMBL/GenBank/DDBJ databases">
        <authorList>
            <person name="Sun Q."/>
            <person name="Mori K."/>
        </authorList>
    </citation>
    <scope>NUCLEOTIDE SEQUENCE [LARGE SCALE GENOMIC DNA]</scope>
    <source>
        <strain evidence="3 4">TBRC 5777</strain>
    </source>
</reference>
<keyword evidence="4" id="KW-1185">Reference proteome</keyword>
<protein>
    <submittedName>
        <fullName evidence="3">ROK family protein</fullName>
    </submittedName>
</protein>
<dbReference type="Gene3D" id="3.30.420.40">
    <property type="match status" value="2"/>
</dbReference>
<dbReference type="InterPro" id="IPR036388">
    <property type="entry name" value="WH-like_DNA-bd_sf"/>
</dbReference>
<dbReference type="SUPFAM" id="SSF46785">
    <property type="entry name" value="Winged helix' DNA-binding domain"/>
    <property type="match status" value="1"/>
</dbReference>
<dbReference type="PANTHER" id="PTHR18964:SF149">
    <property type="entry name" value="BIFUNCTIONAL UDP-N-ACETYLGLUCOSAMINE 2-EPIMERASE_N-ACETYLMANNOSAMINE KINASE"/>
    <property type="match status" value="1"/>
</dbReference>
<name>A0ABV6JQ43_9PROT</name>
<feature type="domain" description="HTH marR-type" evidence="2">
    <location>
        <begin position="32"/>
        <end position="84"/>
    </location>
</feature>
<dbReference type="EMBL" id="JBHLUN010000005">
    <property type="protein sequence ID" value="MFC0407729.1"/>
    <property type="molecule type" value="Genomic_DNA"/>
</dbReference>
<dbReference type="Pfam" id="PF00480">
    <property type="entry name" value="ROK"/>
    <property type="match status" value="1"/>
</dbReference>
<evidence type="ECO:0000313" key="3">
    <source>
        <dbReference type="EMBL" id="MFC0407729.1"/>
    </source>
</evidence>
<evidence type="ECO:0000313" key="4">
    <source>
        <dbReference type="Proteomes" id="UP001589865"/>
    </source>
</evidence>
<gene>
    <name evidence="3" type="ORF">ACFFGY_05675</name>
</gene>
<accession>A0ABV6JQ43</accession>
<dbReference type="InterPro" id="IPR000600">
    <property type="entry name" value="ROK"/>
</dbReference>
<dbReference type="CDD" id="cd24076">
    <property type="entry name" value="ASKHA_ATPase_ROK_BsXylR-like"/>
    <property type="match status" value="1"/>
</dbReference>
<dbReference type="Proteomes" id="UP001589865">
    <property type="component" value="Unassembled WGS sequence"/>
</dbReference>
<proteinExistence type="inferred from homology"/>
<dbReference type="RefSeq" id="WP_377043456.1">
    <property type="nucleotide sequence ID" value="NZ_JBHLUN010000005.1"/>
</dbReference>
<dbReference type="SUPFAM" id="SSF53067">
    <property type="entry name" value="Actin-like ATPase domain"/>
    <property type="match status" value="1"/>
</dbReference>
<comment type="caution">
    <text evidence="3">The sequence shown here is derived from an EMBL/GenBank/DDBJ whole genome shotgun (WGS) entry which is preliminary data.</text>
</comment>
<dbReference type="Gene3D" id="1.10.10.10">
    <property type="entry name" value="Winged helix-like DNA-binding domain superfamily/Winged helix DNA-binding domain"/>
    <property type="match status" value="1"/>
</dbReference>
<evidence type="ECO:0000259" key="2">
    <source>
        <dbReference type="Pfam" id="PF12802"/>
    </source>
</evidence>
<dbReference type="InterPro" id="IPR036390">
    <property type="entry name" value="WH_DNA-bd_sf"/>
</dbReference>
<dbReference type="Pfam" id="PF12802">
    <property type="entry name" value="MarR_2"/>
    <property type="match status" value="1"/>
</dbReference>
<evidence type="ECO:0000256" key="1">
    <source>
        <dbReference type="ARBA" id="ARBA00006479"/>
    </source>
</evidence>
<dbReference type="PANTHER" id="PTHR18964">
    <property type="entry name" value="ROK (REPRESSOR, ORF, KINASE) FAMILY"/>
    <property type="match status" value="1"/>
</dbReference>
<organism evidence="3 4">
    <name type="scientific">Roseomonas elaeocarpi</name>
    <dbReference type="NCBI Taxonomy" id="907779"/>
    <lineage>
        <taxon>Bacteria</taxon>
        <taxon>Pseudomonadati</taxon>
        <taxon>Pseudomonadota</taxon>
        <taxon>Alphaproteobacteria</taxon>
        <taxon>Acetobacterales</taxon>
        <taxon>Roseomonadaceae</taxon>
        <taxon>Roseomonas</taxon>
    </lineage>
</organism>
<comment type="similarity">
    <text evidence="1">Belongs to the ROK (NagC/XylR) family.</text>
</comment>